<comment type="caution">
    <text evidence="6">The sequence shown here is derived from an EMBL/GenBank/DDBJ whole genome shotgun (WGS) entry which is preliminary data.</text>
</comment>
<accession>A0A2T7PAX0</accession>
<gene>
    <name evidence="6" type="ORF">C0Q70_09825</name>
</gene>
<dbReference type="PANTHER" id="PTHR24161:SF124">
    <property type="entry name" value="TRANSIENT RECEPTOR POTENTIAL CHANNEL PYREXIA"/>
    <property type="match status" value="1"/>
</dbReference>
<dbReference type="STRING" id="400727.A0A2T7PAX0"/>
<dbReference type="Gene3D" id="1.25.40.20">
    <property type="entry name" value="Ankyrin repeat-containing domain"/>
    <property type="match status" value="1"/>
</dbReference>
<dbReference type="InterPro" id="IPR002110">
    <property type="entry name" value="Ankyrin_rpt"/>
</dbReference>
<evidence type="ECO:0000256" key="2">
    <source>
        <dbReference type="ARBA" id="ARBA00023043"/>
    </source>
</evidence>
<evidence type="ECO:0000313" key="6">
    <source>
        <dbReference type="EMBL" id="PVD30557.1"/>
    </source>
</evidence>
<evidence type="ECO:0000256" key="3">
    <source>
        <dbReference type="PROSITE-ProRule" id="PRU00023"/>
    </source>
</evidence>
<name>A0A2T7PAX0_POMCA</name>
<feature type="region of interest" description="Disordered" evidence="4">
    <location>
        <begin position="1"/>
        <end position="22"/>
    </location>
</feature>
<dbReference type="SUPFAM" id="SSF48403">
    <property type="entry name" value="Ankyrin repeat"/>
    <property type="match status" value="1"/>
</dbReference>
<sequence>MVEGDKRYKRRERPRMASDETESTCKESQIKNFCTNILPAVARSIQNGSSLQEISSMLVESENFKSAVLSWRDPESSLNLFQWTIVNKRCDALKLLHQQYPAFLSGMVTTSGQLGQKCASFELEYINSPLHLACWVGDVNIFRYLLDSGCGPLVTVTSVISLKQISSNPTMFTTAKVSKSPRGKPFEFAVSQKHLDCVQFMLDNVIIQSVALRFLYAGVREPSSLLHKACSIGSGKLVSLLLKQSFRDIICLSDKNGKTPLHTAAWNGDTETIEQLLENGADVNALTESRSCLHIMYRSKLHPYNYVKNTALLLQYGIDCHVVDKNGKSALHIMAEEIGISRVDVIQYWRKAAEAISEMTSSSELCKDYTTEQYQSDLVQCLCMLLEHGGDPNQRTFPAAGMQTVLEVLLQYSSLPYTHTMLWHKPGVLYAAVSLLLENGADPNALTSSSETAICSLFLGAHVHEISDVSMQIQFINLFCQHGYDPDSLSPKQTVLSIFLLLRRHIDLQCVQLLANYMTVGKLEEARASVLNKLVPMLLRSSYELDVQYGHKLREKFFEMTARSLRHMSKLAILRQLNRRASQVQKLPLSGFLKTYLTSDAF</sequence>
<dbReference type="SMART" id="SM00248">
    <property type="entry name" value="ANK"/>
    <property type="match status" value="7"/>
</dbReference>
<protein>
    <recommendedName>
        <fullName evidence="5">SOCS box domain-containing protein</fullName>
    </recommendedName>
</protein>
<dbReference type="AlphaFoldDB" id="A0A2T7PAX0"/>
<dbReference type="EMBL" id="PZQS01000005">
    <property type="protein sequence ID" value="PVD30557.1"/>
    <property type="molecule type" value="Genomic_DNA"/>
</dbReference>
<dbReference type="OrthoDB" id="194358at2759"/>
<proteinExistence type="predicted"/>
<dbReference type="InterPro" id="IPR036770">
    <property type="entry name" value="Ankyrin_rpt-contain_sf"/>
</dbReference>
<evidence type="ECO:0000259" key="5">
    <source>
        <dbReference type="PROSITE" id="PS50225"/>
    </source>
</evidence>
<feature type="repeat" description="ANK" evidence="3">
    <location>
        <begin position="125"/>
        <end position="149"/>
    </location>
</feature>
<dbReference type="PANTHER" id="PTHR24161">
    <property type="entry name" value="ANK_REP_REGION DOMAIN-CONTAINING PROTEIN-RELATED"/>
    <property type="match status" value="1"/>
</dbReference>
<dbReference type="Pfam" id="PF00023">
    <property type="entry name" value="Ank"/>
    <property type="match status" value="1"/>
</dbReference>
<organism evidence="6 7">
    <name type="scientific">Pomacea canaliculata</name>
    <name type="common">Golden apple snail</name>
    <dbReference type="NCBI Taxonomy" id="400727"/>
    <lineage>
        <taxon>Eukaryota</taxon>
        <taxon>Metazoa</taxon>
        <taxon>Spiralia</taxon>
        <taxon>Lophotrochozoa</taxon>
        <taxon>Mollusca</taxon>
        <taxon>Gastropoda</taxon>
        <taxon>Caenogastropoda</taxon>
        <taxon>Architaenioglossa</taxon>
        <taxon>Ampullarioidea</taxon>
        <taxon>Ampullariidae</taxon>
        <taxon>Pomacea</taxon>
    </lineage>
</organism>
<dbReference type="PROSITE" id="PS50297">
    <property type="entry name" value="ANK_REP_REGION"/>
    <property type="match status" value="2"/>
</dbReference>
<dbReference type="PROSITE" id="PS50225">
    <property type="entry name" value="SOCS"/>
    <property type="match status" value="1"/>
</dbReference>
<keyword evidence="7" id="KW-1185">Reference proteome</keyword>
<reference evidence="6 7" key="1">
    <citation type="submission" date="2018-04" db="EMBL/GenBank/DDBJ databases">
        <title>The genome of golden apple snail Pomacea canaliculata provides insight into stress tolerance and invasive adaptation.</title>
        <authorList>
            <person name="Liu C."/>
            <person name="Liu B."/>
            <person name="Ren Y."/>
            <person name="Zhang Y."/>
            <person name="Wang H."/>
            <person name="Li S."/>
            <person name="Jiang F."/>
            <person name="Yin L."/>
            <person name="Zhang G."/>
            <person name="Qian W."/>
            <person name="Fan W."/>
        </authorList>
    </citation>
    <scope>NUCLEOTIDE SEQUENCE [LARGE SCALE GENOMIC DNA]</scope>
    <source>
        <strain evidence="6">SZHN2017</strain>
        <tissue evidence="6">Muscle</tissue>
    </source>
</reference>
<keyword evidence="1" id="KW-0677">Repeat</keyword>
<dbReference type="Pfam" id="PF07525">
    <property type="entry name" value="SOCS_box"/>
    <property type="match status" value="1"/>
</dbReference>
<dbReference type="Proteomes" id="UP000245119">
    <property type="component" value="Linkage Group LG5"/>
</dbReference>
<evidence type="ECO:0000256" key="1">
    <source>
        <dbReference type="ARBA" id="ARBA00022737"/>
    </source>
</evidence>
<evidence type="ECO:0000256" key="4">
    <source>
        <dbReference type="SAM" id="MobiDB-lite"/>
    </source>
</evidence>
<dbReference type="PRINTS" id="PR01415">
    <property type="entry name" value="ANKYRIN"/>
</dbReference>
<dbReference type="InterPro" id="IPR001496">
    <property type="entry name" value="SOCS_box"/>
</dbReference>
<feature type="domain" description="SOCS box" evidence="5">
    <location>
        <begin position="552"/>
        <end position="602"/>
    </location>
</feature>
<keyword evidence="2 3" id="KW-0040">ANK repeat</keyword>
<dbReference type="Pfam" id="PF12796">
    <property type="entry name" value="Ank_2"/>
    <property type="match status" value="1"/>
</dbReference>
<dbReference type="PROSITE" id="PS50088">
    <property type="entry name" value="ANK_REPEAT"/>
    <property type="match status" value="2"/>
</dbReference>
<evidence type="ECO:0000313" key="7">
    <source>
        <dbReference type="Proteomes" id="UP000245119"/>
    </source>
</evidence>
<feature type="repeat" description="ANK" evidence="3">
    <location>
        <begin position="256"/>
        <end position="288"/>
    </location>
</feature>